<dbReference type="Proteomes" id="UP000054498">
    <property type="component" value="Unassembled WGS sequence"/>
</dbReference>
<feature type="chain" id="PRO_5002247566" evidence="2">
    <location>
        <begin position="23"/>
        <end position="166"/>
    </location>
</feature>
<sequence>MSRIHWTLACALALLLAPGALGVSLKAGGLTTPDRRTLGEEAAEATIKAQGGTTFIGGASPTMVSASPPANPAAAMSKAMASFAQQQQWAQQAAGSSQQQQQWAQQAMGGSQQQQQWAQQMMANTPQMQQWQQAQQQRQKAAVAGAAAKPAGQAAPKGSPAPARLP</sequence>
<protein>
    <submittedName>
        <fullName evidence="3">Uncharacterized protein</fullName>
    </submittedName>
</protein>
<gene>
    <name evidence="3" type="ORF">MNEG_1978</name>
</gene>
<keyword evidence="4" id="KW-1185">Reference proteome</keyword>
<dbReference type="EMBL" id="KK100431">
    <property type="protein sequence ID" value="KIZ05970.1"/>
    <property type="molecule type" value="Genomic_DNA"/>
</dbReference>
<accession>A0A0D2MTS2</accession>
<evidence type="ECO:0000313" key="3">
    <source>
        <dbReference type="EMBL" id="KIZ05970.1"/>
    </source>
</evidence>
<organism evidence="3 4">
    <name type="scientific">Monoraphidium neglectum</name>
    <dbReference type="NCBI Taxonomy" id="145388"/>
    <lineage>
        <taxon>Eukaryota</taxon>
        <taxon>Viridiplantae</taxon>
        <taxon>Chlorophyta</taxon>
        <taxon>core chlorophytes</taxon>
        <taxon>Chlorophyceae</taxon>
        <taxon>CS clade</taxon>
        <taxon>Sphaeropleales</taxon>
        <taxon>Selenastraceae</taxon>
        <taxon>Monoraphidium</taxon>
    </lineage>
</organism>
<evidence type="ECO:0000313" key="4">
    <source>
        <dbReference type="Proteomes" id="UP000054498"/>
    </source>
</evidence>
<evidence type="ECO:0000256" key="1">
    <source>
        <dbReference type="SAM" id="MobiDB-lite"/>
    </source>
</evidence>
<reference evidence="3 4" key="1">
    <citation type="journal article" date="2013" name="BMC Genomics">
        <title>Reconstruction of the lipid metabolism for the microalga Monoraphidium neglectum from its genome sequence reveals characteristics suitable for biofuel production.</title>
        <authorList>
            <person name="Bogen C."/>
            <person name="Al-Dilaimi A."/>
            <person name="Albersmeier A."/>
            <person name="Wichmann J."/>
            <person name="Grundmann M."/>
            <person name="Rupp O."/>
            <person name="Lauersen K.J."/>
            <person name="Blifernez-Klassen O."/>
            <person name="Kalinowski J."/>
            <person name="Goesmann A."/>
            <person name="Mussgnug J.H."/>
            <person name="Kruse O."/>
        </authorList>
    </citation>
    <scope>NUCLEOTIDE SEQUENCE [LARGE SCALE GENOMIC DNA]</scope>
    <source>
        <strain evidence="3 4">SAG 48.87</strain>
    </source>
</reference>
<dbReference type="AlphaFoldDB" id="A0A0D2MTS2"/>
<feature type="signal peptide" evidence="2">
    <location>
        <begin position="1"/>
        <end position="22"/>
    </location>
</feature>
<name>A0A0D2MTS2_9CHLO</name>
<dbReference type="KEGG" id="mng:MNEG_1978"/>
<evidence type="ECO:0000256" key="2">
    <source>
        <dbReference type="SAM" id="SignalP"/>
    </source>
</evidence>
<dbReference type="RefSeq" id="XP_013904989.1">
    <property type="nucleotide sequence ID" value="XM_014049535.1"/>
</dbReference>
<feature type="region of interest" description="Disordered" evidence="1">
    <location>
        <begin position="90"/>
        <end position="166"/>
    </location>
</feature>
<keyword evidence="2" id="KW-0732">Signal</keyword>
<proteinExistence type="predicted"/>
<dbReference type="GeneID" id="25734856"/>